<proteinExistence type="predicted"/>
<dbReference type="SMART" id="SM00729">
    <property type="entry name" value="Elp3"/>
    <property type="match status" value="1"/>
</dbReference>
<evidence type="ECO:0000313" key="8">
    <source>
        <dbReference type="EMBL" id="RSN71845.1"/>
    </source>
</evidence>
<dbReference type="GO" id="GO:0003824">
    <property type="term" value="F:catalytic activity"/>
    <property type="evidence" value="ECO:0007669"/>
    <property type="project" value="InterPro"/>
</dbReference>
<keyword evidence="3" id="KW-0949">S-adenosyl-L-methionine</keyword>
<evidence type="ECO:0000259" key="7">
    <source>
        <dbReference type="PROSITE" id="PS51918"/>
    </source>
</evidence>
<dbReference type="SFLD" id="SFLDS00029">
    <property type="entry name" value="Radical_SAM"/>
    <property type="match status" value="1"/>
</dbReference>
<dbReference type="GO" id="GO:0051539">
    <property type="term" value="F:4 iron, 4 sulfur cluster binding"/>
    <property type="evidence" value="ECO:0007669"/>
    <property type="project" value="UniProtKB-KW"/>
</dbReference>
<dbReference type="PROSITE" id="PS51918">
    <property type="entry name" value="RADICAL_SAM"/>
    <property type="match status" value="1"/>
</dbReference>
<keyword evidence="4" id="KW-0479">Metal-binding</keyword>
<dbReference type="InterPro" id="IPR058240">
    <property type="entry name" value="rSAM_sf"/>
</dbReference>
<dbReference type="InterPro" id="IPR007197">
    <property type="entry name" value="rSAM"/>
</dbReference>
<dbReference type="AlphaFoldDB" id="A0A3R9QU01"/>
<keyword evidence="2" id="KW-0004">4Fe-4S</keyword>
<dbReference type="EMBL" id="RCOS01000168">
    <property type="protein sequence ID" value="RSN71845.1"/>
    <property type="molecule type" value="Genomic_DNA"/>
</dbReference>
<dbReference type="OrthoDB" id="17974at2157"/>
<dbReference type="RefSeq" id="WP_125672768.1">
    <property type="nucleotide sequence ID" value="NZ_RCOS01000168.1"/>
</dbReference>
<dbReference type="GO" id="GO:0046872">
    <property type="term" value="F:metal ion binding"/>
    <property type="evidence" value="ECO:0007669"/>
    <property type="project" value="UniProtKB-KW"/>
</dbReference>
<comment type="cofactor">
    <cofactor evidence="1">
        <name>[4Fe-4S] cluster</name>
        <dbReference type="ChEBI" id="CHEBI:49883"/>
    </cofactor>
</comment>
<dbReference type="Gene3D" id="3.20.20.70">
    <property type="entry name" value="Aldolase class I"/>
    <property type="match status" value="1"/>
</dbReference>
<dbReference type="InterPro" id="IPR013785">
    <property type="entry name" value="Aldolase_TIM"/>
</dbReference>
<feature type="domain" description="Radical SAM core" evidence="7">
    <location>
        <begin position="9"/>
        <end position="246"/>
    </location>
</feature>
<gene>
    <name evidence="8" type="ORF">D6D85_15090</name>
</gene>
<organism evidence="8 9">
    <name type="scientific">Candidatus Methanodesulfokora washburnensis</name>
    <dbReference type="NCBI Taxonomy" id="2478471"/>
    <lineage>
        <taxon>Archaea</taxon>
        <taxon>Thermoproteota</taxon>
        <taxon>Candidatus Korarchaeia</taxon>
        <taxon>Candidatus Korarchaeia incertae sedis</taxon>
        <taxon>Candidatus Methanodesulfokora</taxon>
    </lineage>
</organism>
<sequence length="317" mass="35914">MRYVFGPVPSRRLGRSLGINNIPPKNCSYSCVYCQVGRTSNITLERRSFYPWKEIVEEVVNAVKTLGEEKIDYITFVPDGEPTLDAFLGKEIGEIKRRTNKPVAVLTNSSLLFEEEVRNDLFEADLVSVKVDAATEKVYRRINRPHSKLSLDRVLDGIREFSKSYKGGMITETMLVKDINDKEDEIKQISSFIAGLKTYKAYIAVPTRPPAEGFVRKAGEESVLRAYEMFSELMGREKVELLIGYEGADFSIIGNPVESLLSITSVHPMRIDYACELLQKVGLNPEKVLEGLVNEGKIAILEYGEHKFIIKKISYHY</sequence>
<dbReference type="PANTHER" id="PTHR43787:SF11">
    <property type="entry name" value="UPF0026 PROTEIN SLR1464"/>
    <property type="match status" value="1"/>
</dbReference>
<dbReference type="InterPro" id="IPR040084">
    <property type="entry name" value="GTPase_Obg"/>
</dbReference>
<name>A0A3R9QU01_9CREN</name>
<reference evidence="8 9" key="1">
    <citation type="submission" date="2018-10" db="EMBL/GenBank/DDBJ databases">
        <title>Co-occurring genomic capacity for anaerobic methane metabolism and dissimilatory sulfite reduction discovered in the Korarchaeota.</title>
        <authorList>
            <person name="Mckay L.J."/>
            <person name="Dlakic M."/>
            <person name="Fields M.W."/>
            <person name="Delmont T.O."/>
            <person name="Eren A.M."/>
            <person name="Jay Z.J."/>
            <person name="Klingelsmith K.B."/>
            <person name="Rusch D.B."/>
            <person name="Inskeep W.P."/>
        </authorList>
    </citation>
    <scope>NUCLEOTIDE SEQUENCE [LARGE SCALE GENOMIC DNA]</scope>
    <source>
        <strain evidence="8 9">MDKW</strain>
    </source>
</reference>
<dbReference type="Proteomes" id="UP000277582">
    <property type="component" value="Unassembled WGS sequence"/>
</dbReference>
<comment type="caution">
    <text evidence="8">The sequence shown here is derived from an EMBL/GenBank/DDBJ whole genome shotgun (WGS) entry which is preliminary data.</text>
</comment>
<evidence type="ECO:0000256" key="4">
    <source>
        <dbReference type="ARBA" id="ARBA00022723"/>
    </source>
</evidence>
<evidence type="ECO:0000256" key="2">
    <source>
        <dbReference type="ARBA" id="ARBA00022485"/>
    </source>
</evidence>
<dbReference type="SFLD" id="SFLDG01083">
    <property type="entry name" value="Uncharacterised_Radical_SAM_Su"/>
    <property type="match status" value="1"/>
</dbReference>
<dbReference type="PANTHER" id="PTHR43787">
    <property type="entry name" value="FEMO COFACTOR BIOSYNTHESIS PROTEIN NIFB-RELATED"/>
    <property type="match status" value="1"/>
</dbReference>
<evidence type="ECO:0000256" key="3">
    <source>
        <dbReference type="ARBA" id="ARBA00022691"/>
    </source>
</evidence>
<protein>
    <submittedName>
        <fullName evidence="8">Radical SAM protein</fullName>
    </submittedName>
</protein>
<keyword evidence="6" id="KW-0411">Iron-sulfur</keyword>
<evidence type="ECO:0000256" key="6">
    <source>
        <dbReference type="ARBA" id="ARBA00023014"/>
    </source>
</evidence>
<accession>A0A3R9QU01</accession>
<evidence type="ECO:0000313" key="9">
    <source>
        <dbReference type="Proteomes" id="UP000277582"/>
    </source>
</evidence>
<evidence type="ECO:0000256" key="1">
    <source>
        <dbReference type="ARBA" id="ARBA00001966"/>
    </source>
</evidence>
<keyword evidence="5" id="KW-0408">Iron</keyword>
<dbReference type="Pfam" id="PF04055">
    <property type="entry name" value="Radical_SAM"/>
    <property type="match status" value="1"/>
</dbReference>
<keyword evidence="9" id="KW-1185">Reference proteome</keyword>
<dbReference type="InterPro" id="IPR006638">
    <property type="entry name" value="Elp3/MiaA/NifB-like_rSAM"/>
</dbReference>
<dbReference type="CDD" id="cd01335">
    <property type="entry name" value="Radical_SAM"/>
    <property type="match status" value="1"/>
</dbReference>
<dbReference type="SUPFAM" id="SSF102114">
    <property type="entry name" value="Radical SAM enzymes"/>
    <property type="match status" value="1"/>
</dbReference>
<evidence type="ECO:0000256" key="5">
    <source>
        <dbReference type="ARBA" id="ARBA00023004"/>
    </source>
</evidence>